<accession>A0ACC2DRE2</accession>
<reference evidence="2" key="1">
    <citation type="journal article" date="2024" name="Proc. Natl. Acad. Sci. U.S.A.">
        <title>Extraordinary preservation of gene collinearity over three hundred million years revealed in homosporous lycophytes.</title>
        <authorList>
            <person name="Li C."/>
            <person name="Wickell D."/>
            <person name="Kuo L.Y."/>
            <person name="Chen X."/>
            <person name="Nie B."/>
            <person name="Liao X."/>
            <person name="Peng D."/>
            <person name="Ji J."/>
            <person name="Jenkins J."/>
            <person name="Williams M."/>
            <person name="Shu S."/>
            <person name="Plott C."/>
            <person name="Barry K."/>
            <person name="Rajasekar S."/>
            <person name="Grimwood J."/>
            <person name="Han X."/>
            <person name="Sun S."/>
            <person name="Hou Z."/>
            <person name="He W."/>
            <person name="Dai G."/>
            <person name="Sun C."/>
            <person name="Schmutz J."/>
            <person name="Leebens-Mack J.H."/>
            <person name="Li F.W."/>
            <person name="Wang L."/>
        </authorList>
    </citation>
    <scope>NUCLEOTIDE SEQUENCE [LARGE SCALE GENOMIC DNA]</scope>
    <source>
        <strain evidence="2">cv. PW_Plant_1</strain>
    </source>
</reference>
<comment type="caution">
    <text evidence="1">The sequence shown here is derived from an EMBL/GenBank/DDBJ whole genome shotgun (WGS) entry which is preliminary data.</text>
</comment>
<protein>
    <submittedName>
        <fullName evidence="1">Uncharacterized protein</fullName>
    </submittedName>
</protein>
<sequence>MEVHLGALPFDLDFHPSASLVSVGLITGHLHLHSFCDGEGDGDGDGATQQQQQHKQLWSVRPHKESCRAVRFAEAGRYLLTGSPDCSIHATDVETGKPVARLSNAHASPINRIINATETTVASGDDEGVIKIWDTRQNTCCGSFNVHEDYISDMEYVPDGMQLLGVSGDGTLSLCNLRSNRVQARSEFSEDELLSVIRVKNGQKVVCGSQEGVVLLYSWGQFEDCSDRFLGHPHSVEALLKVDEDTILTGSSDGIIRVVSILPNKMIGLIGEHSEFPVERLAFSHDRAILGSVSHDNSLKLWDVRYLIDDAEPETGENSSTAKVEAASEDKSNTVEVCMLEADPEEEEIQKNRRKRKGKGIASSGNSSSDFFADL</sequence>
<gene>
    <name evidence="1" type="ORF">O6H91_05G096700</name>
</gene>
<evidence type="ECO:0000313" key="2">
    <source>
        <dbReference type="Proteomes" id="UP001162992"/>
    </source>
</evidence>
<dbReference type="Proteomes" id="UP001162992">
    <property type="component" value="Chromosome 5"/>
</dbReference>
<keyword evidence="2" id="KW-1185">Reference proteome</keyword>
<proteinExistence type="predicted"/>
<name>A0ACC2DRE2_DIPCM</name>
<dbReference type="EMBL" id="CM055096">
    <property type="protein sequence ID" value="KAJ7556750.1"/>
    <property type="molecule type" value="Genomic_DNA"/>
</dbReference>
<organism evidence="1 2">
    <name type="scientific">Diphasiastrum complanatum</name>
    <name type="common">Issler's clubmoss</name>
    <name type="synonym">Lycopodium complanatum</name>
    <dbReference type="NCBI Taxonomy" id="34168"/>
    <lineage>
        <taxon>Eukaryota</taxon>
        <taxon>Viridiplantae</taxon>
        <taxon>Streptophyta</taxon>
        <taxon>Embryophyta</taxon>
        <taxon>Tracheophyta</taxon>
        <taxon>Lycopodiopsida</taxon>
        <taxon>Lycopodiales</taxon>
        <taxon>Lycopodiaceae</taxon>
        <taxon>Lycopodioideae</taxon>
        <taxon>Diphasiastrum</taxon>
    </lineage>
</organism>
<evidence type="ECO:0000313" key="1">
    <source>
        <dbReference type="EMBL" id="KAJ7556750.1"/>
    </source>
</evidence>